<protein>
    <recommendedName>
        <fullName evidence="4">Histone-lysine N-methyltransferase SETMAR</fullName>
    </recommendedName>
</protein>
<proteinExistence type="predicted"/>
<dbReference type="EMBL" id="GL451281">
    <property type="protein sequence ID" value="EFN79550.1"/>
    <property type="molecule type" value="Genomic_DNA"/>
</dbReference>
<evidence type="ECO:0000313" key="3">
    <source>
        <dbReference type="Proteomes" id="UP000008237"/>
    </source>
</evidence>
<accession>E2BXN2</accession>
<feature type="region of interest" description="Disordered" evidence="1">
    <location>
        <begin position="1"/>
        <end position="26"/>
    </location>
</feature>
<dbReference type="Proteomes" id="UP000008237">
    <property type="component" value="Unassembled WGS sequence"/>
</dbReference>
<name>E2BXN2_HARSA</name>
<feature type="non-terminal residue" evidence="2">
    <location>
        <position position="1"/>
    </location>
</feature>
<feature type="non-terminal residue" evidence="2">
    <location>
        <position position="69"/>
    </location>
</feature>
<gene>
    <name evidence="2" type="ORF">EAI_04871</name>
</gene>
<organism evidence="3">
    <name type="scientific">Harpegnathos saltator</name>
    <name type="common">Jerdon's jumping ant</name>
    <dbReference type="NCBI Taxonomy" id="610380"/>
    <lineage>
        <taxon>Eukaryota</taxon>
        <taxon>Metazoa</taxon>
        <taxon>Ecdysozoa</taxon>
        <taxon>Arthropoda</taxon>
        <taxon>Hexapoda</taxon>
        <taxon>Insecta</taxon>
        <taxon>Pterygota</taxon>
        <taxon>Neoptera</taxon>
        <taxon>Endopterygota</taxon>
        <taxon>Hymenoptera</taxon>
        <taxon>Apocrita</taxon>
        <taxon>Aculeata</taxon>
        <taxon>Formicoidea</taxon>
        <taxon>Formicidae</taxon>
        <taxon>Ponerinae</taxon>
        <taxon>Ponerini</taxon>
        <taxon>Harpegnathos</taxon>
    </lineage>
</organism>
<keyword evidence="3" id="KW-1185">Reference proteome</keyword>
<evidence type="ECO:0000256" key="1">
    <source>
        <dbReference type="SAM" id="MobiDB-lite"/>
    </source>
</evidence>
<reference evidence="2 3" key="1">
    <citation type="journal article" date="2010" name="Science">
        <title>Genomic comparison of the ants Camponotus floridanus and Harpegnathos saltator.</title>
        <authorList>
            <person name="Bonasio R."/>
            <person name="Zhang G."/>
            <person name="Ye C."/>
            <person name="Mutti N.S."/>
            <person name="Fang X."/>
            <person name="Qin N."/>
            <person name="Donahue G."/>
            <person name="Yang P."/>
            <person name="Li Q."/>
            <person name="Li C."/>
            <person name="Zhang P."/>
            <person name="Huang Z."/>
            <person name="Berger S.L."/>
            <person name="Reinberg D."/>
            <person name="Wang J."/>
            <person name="Liebig J."/>
        </authorList>
    </citation>
    <scope>NUCLEOTIDE SEQUENCE [LARGE SCALE GENOMIC DNA]</scope>
    <source>
        <strain evidence="2 3">R22 G/1</strain>
    </source>
</reference>
<dbReference type="AlphaFoldDB" id="E2BXN2"/>
<dbReference type="InParanoid" id="E2BXN2"/>
<sequence>VGLQMRNSPYHPYSPDPSPTNSHLFNHPHSILSEKIFQTESINISNVKSAFNELLAFCSSNFYVKNIDA</sequence>
<evidence type="ECO:0000313" key="2">
    <source>
        <dbReference type="EMBL" id="EFN79550.1"/>
    </source>
</evidence>
<evidence type="ECO:0008006" key="4">
    <source>
        <dbReference type="Google" id="ProtNLM"/>
    </source>
</evidence>